<comment type="catalytic activity">
    <reaction evidence="5">
        <text>N-terminal glycyl-[protein] + tetradecanoyl-CoA = N-tetradecanoylglycyl-[protein] + CoA + H(+)</text>
        <dbReference type="Rhea" id="RHEA:15521"/>
        <dbReference type="Rhea" id="RHEA-COMP:12666"/>
        <dbReference type="Rhea" id="RHEA-COMP:12667"/>
        <dbReference type="ChEBI" id="CHEBI:15378"/>
        <dbReference type="ChEBI" id="CHEBI:57287"/>
        <dbReference type="ChEBI" id="CHEBI:57385"/>
        <dbReference type="ChEBI" id="CHEBI:64723"/>
        <dbReference type="ChEBI" id="CHEBI:133050"/>
        <dbReference type="EC" id="2.3.1.97"/>
    </reaction>
</comment>
<sequence>MSDGKERKPTEDEKQKIAAIIQALKQQNISPTALPAAQEEVTRTHAFWDTQPMFLGEDDPEKKQELHAPLIPNKPKEELRQTPYNMPKGFEWCDIDITNAEERMQVYDLLNKNYVEDDQAMFRFDYSHEFLLWALTPPGYKKELHLGVRSSKGNLVGFISAVPAVVRSYEKKFDSVEINFLCVHKKLRSKRLAPVLIKEITRRVNHTGVFQAVYTAGVELPGPVSCCRYYHRTLSPKKLCDIQFTRVPPRMTMARFQKLYKLPTETTISGLRPLEEKDCESACKLLKTHLDQFKLVIEFSVDDFKHWFLPRKGVITSYVISNDDGDVTDMISYYHLNSTIVNHELHDKLNAAYSFYNVATTVELEDLMRNALILAKNENMDVFNALEQMKNKQFFSDLKFGMGDGNLQYYLYNWCCPTMEDKDIGIVLL</sequence>
<dbReference type="AlphaFoldDB" id="A0AAD3CM49"/>
<dbReference type="EMBL" id="BLLK01000027">
    <property type="protein sequence ID" value="GFH48189.1"/>
    <property type="molecule type" value="Genomic_DNA"/>
</dbReference>
<dbReference type="SUPFAM" id="SSF55729">
    <property type="entry name" value="Acyl-CoA N-acyltransferases (Nat)"/>
    <property type="match status" value="2"/>
</dbReference>
<evidence type="ECO:0000259" key="7">
    <source>
        <dbReference type="PROSITE" id="PS51186"/>
    </source>
</evidence>
<accession>A0AAD3CM49</accession>
<dbReference type="PROSITE" id="PS00975">
    <property type="entry name" value="NMT_1"/>
    <property type="match status" value="1"/>
</dbReference>
<evidence type="ECO:0000256" key="5">
    <source>
        <dbReference type="RuleBase" id="RU000586"/>
    </source>
</evidence>
<dbReference type="PANTHER" id="PTHR11377">
    <property type="entry name" value="N-MYRISTOYL TRANSFERASE"/>
    <property type="match status" value="1"/>
</dbReference>
<gene>
    <name evidence="8" type="ORF">CTEN210_04665</name>
</gene>
<protein>
    <recommendedName>
        <fullName evidence="2 5">Glycylpeptide N-tetradecanoyltransferase</fullName>
        <ecNumber evidence="2 5">2.3.1.97</ecNumber>
    </recommendedName>
</protein>
<dbReference type="Pfam" id="PF01233">
    <property type="entry name" value="NMT"/>
    <property type="match status" value="1"/>
</dbReference>
<evidence type="ECO:0000313" key="9">
    <source>
        <dbReference type="Proteomes" id="UP001054902"/>
    </source>
</evidence>
<evidence type="ECO:0000256" key="1">
    <source>
        <dbReference type="ARBA" id="ARBA00009469"/>
    </source>
</evidence>
<dbReference type="InterPro" id="IPR022677">
    <property type="entry name" value="NMT_C"/>
</dbReference>
<evidence type="ECO:0000256" key="3">
    <source>
        <dbReference type="ARBA" id="ARBA00022679"/>
    </source>
</evidence>
<dbReference type="InterPro" id="IPR000182">
    <property type="entry name" value="GNAT_dom"/>
</dbReference>
<evidence type="ECO:0000256" key="2">
    <source>
        <dbReference type="ARBA" id="ARBA00012923"/>
    </source>
</evidence>
<comment type="function">
    <text evidence="5">Adds a myristoyl group to the N-terminal glycine residue of certain cellular proteins.</text>
</comment>
<evidence type="ECO:0000313" key="8">
    <source>
        <dbReference type="EMBL" id="GFH48189.1"/>
    </source>
</evidence>
<keyword evidence="3 5" id="KW-0808">Transferase</keyword>
<dbReference type="PROSITE" id="PS51186">
    <property type="entry name" value="GNAT"/>
    <property type="match status" value="1"/>
</dbReference>
<feature type="domain" description="N-acetyltransferase" evidence="7">
    <location>
        <begin position="93"/>
        <end position="265"/>
    </location>
</feature>
<name>A0AAD3CM49_9STRA</name>
<dbReference type="InterPro" id="IPR022678">
    <property type="entry name" value="NMT_CS"/>
</dbReference>
<dbReference type="PANTHER" id="PTHR11377:SF5">
    <property type="entry name" value="GLYCYLPEPTIDE N-TETRADECANOYLTRANSFERASE"/>
    <property type="match status" value="1"/>
</dbReference>
<dbReference type="InterPro" id="IPR022676">
    <property type="entry name" value="NMT_N"/>
</dbReference>
<organism evidence="8 9">
    <name type="scientific">Chaetoceros tenuissimus</name>
    <dbReference type="NCBI Taxonomy" id="426638"/>
    <lineage>
        <taxon>Eukaryota</taxon>
        <taxon>Sar</taxon>
        <taxon>Stramenopiles</taxon>
        <taxon>Ochrophyta</taxon>
        <taxon>Bacillariophyta</taxon>
        <taxon>Coscinodiscophyceae</taxon>
        <taxon>Chaetocerotophycidae</taxon>
        <taxon>Chaetocerotales</taxon>
        <taxon>Chaetocerotaceae</taxon>
        <taxon>Chaetoceros</taxon>
    </lineage>
</organism>
<comment type="caution">
    <text evidence="8">The sequence shown here is derived from an EMBL/GenBank/DDBJ whole genome shotgun (WGS) entry which is preliminary data.</text>
</comment>
<dbReference type="FunFam" id="3.40.630.170:FF:000003">
    <property type="entry name" value="Glycylpeptide N-tetradecanoyltransferase"/>
    <property type="match status" value="1"/>
</dbReference>
<dbReference type="EC" id="2.3.1.97" evidence="2 5"/>
<dbReference type="InterPro" id="IPR016181">
    <property type="entry name" value="Acyl_CoA_acyltransferase"/>
</dbReference>
<evidence type="ECO:0000256" key="4">
    <source>
        <dbReference type="ARBA" id="ARBA00023315"/>
    </source>
</evidence>
<keyword evidence="9" id="KW-1185">Reference proteome</keyword>
<dbReference type="Gene3D" id="3.40.630.170">
    <property type="match status" value="1"/>
</dbReference>
<dbReference type="InterPro" id="IPR000903">
    <property type="entry name" value="NMT"/>
</dbReference>
<keyword evidence="4 5" id="KW-0012">Acyltransferase</keyword>
<dbReference type="PROSITE" id="PS00976">
    <property type="entry name" value="NMT_2"/>
    <property type="match status" value="1"/>
</dbReference>
<reference evidence="8 9" key="1">
    <citation type="journal article" date="2021" name="Sci. Rep.">
        <title>The genome of the diatom Chaetoceros tenuissimus carries an ancient integrated fragment of an extant virus.</title>
        <authorList>
            <person name="Hongo Y."/>
            <person name="Kimura K."/>
            <person name="Takaki Y."/>
            <person name="Yoshida Y."/>
            <person name="Baba S."/>
            <person name="Kobayashi G."/>
            <person name="Nagasaki K."/>
            <person name="Hano T."/>
            <person name="Tomaru Y."/>
        </authorList>
    </citation>
    <scope>NUCLEOTIDE SEQUENCE [LARGE SCALE GENOMIC DNA]</scope>
    <source>
        <strain evidence="8 9">NIES-3715</strain>
    </source>
</reference>
<dbReference type="Proteomes" id="UP001054902">
    <property type="component" value="Unassembled WGS sequence"/>
</dbReference>
<proteinExistence type="inferred from homology"/>
<dbReference type="PIRSF" id="PIRSF015892">
    <property type="entry name" value="N-myristl_transf"/>
    <property type="match status" value="1"/>
</dbReference>
<comment type="similarity">
    <text evidence="1 6">Belongs to the NMT family.</text>
</comment>
<dbReference type="Pfam" id="PF02799">
    <property type="entry name" value="NMT_C"/>
    <property type="match status" value="1"/>
</dbReference>
<dbReference type="GO" id="GO:0004379">
    <property type="term" value="F:glycylpeptide N-tetradecanoyltransferase activity"/>
    <property type="evidence" value="ECO:0007669"/>
    <property type="project" value="UniProtKB-EC"/>
</dbReference>
<evidence type="ECO:0000256" key="6">
    <source>
        <dbReference type="RuleBase" id="RU004178"/>
    </source>
</evidence>
<dbReference type="GO" id="GO:0005737">
    <property type="term" value="C:cytoplasm"/>
    <property type="evidence" value="ECO:0007669"/>
    <property type="project" value="TreeGrafter"/>
</dbReference>